<evidence type="ECO:0000313" key="2">
    <source>
        <dbReference type="Proteomes" id="UP000244336"/>
    </source>
</evidence>
<reference evidence="1 2" key="1">
    <citation type="submission" date="2018-04" db="EMBL/GenBank/DDBJ databases">
        <title>WGS assembly of Panicum hallii var. hallii HAL2.</title>
        <authorList>
            <person name="Lovell J."/>
            <person name="Jenkins J."/>
            <person name="Lowry D."/>
            <person name="Mamidi S."/>
            <person name="Sreedasyam A."/>
            <person name="Weng X."/>
            <person name="Barry K."/>
            <person name="Bonette J."/>
            <person name="Campitelli B."/>
            <person name="Daum C."/>
            <person name="Gordon S."/>
            <person name="Gould B."/>
            <person name="Lipzen A."/>
            <person name="MacQueen A."/>
            <person name="Palacio-Mejia J."/>
            <person name="Plott C."/>
            <person name="Shakirov E."/>
            <person name="Shu S."/>
            <person name="Yoshinaga Y."/>
            <person name="Zane M."/>
            <person name="Rokhsar D."/>
            <person name="Grimwood J."/>
            <person name="Schmutz J."/>
            <person name="Juenger T."/>
        </authorList>
    </citation>
    <scope>NUCLEOTIDE SEQUENCE [LARGE SCALE GENOMIC DNA]</scope>
    <source>
        <strain evidence="2">cv. HAL2</strain>
    </source>
</reference>
<dbReference type="Proteomes" id="UP000244336">
    <property type="component" value="Chromosome 9"/>
</dbReference>
<dbReference type="EMBL" id="CM009757">
    <property type="protein sequence ID" value="PUZ39581.1"/>
    <property type="molecule type" value="Genomic_DNA"/>
</dbReference>
<sequence length="55" mass="6378">MLFKASIEPHKFLGPIYFHCLRNSRIISFGIAAKILVKPKLMINKIKNLGRIFSY</sequence>
<evidence type="ECO:0000313" key="1">
    <source>
        <dbReference type="EMBL" id="PUZ39581.1"/>
    </source>
</evidence>
<dbReference type="Gramene" id="PUZ39581">
    <property type="protein sequence ID" value="PUZ39581"/>
    <property type="gene ID" value="GQ55_9G333300"/>
</dbReference>
<gene>
    <name evidence="1" type="ORF">GQ55_9G333300</name>
</gene>
<protein>
    <submittedName>
        <fullName evidence="1">Uncharacterized protein</fullName>
    </submittedName>
</protein>
<proteinExistence type="predicted"/>
<accession>A0A2T7C8B1</accession>
<dbReference type="AlphaFoldDB" id="A0A2T7C8B1"/>
<keyword evidence="2" id="KW-1185">Reference proteome</keyword>
<name>A0A2T7C8B1_9POAL</name>
<organism evidence="1 2">
    <name type="scientific">Panicum hallii var. hallii</name>
    <dbReference type="NCBI Taxonomy" id="1504633"/>
    <lineage>
        <taxon>Eukaryota</taxon>
        <taxon>Viridiplantae</taxon>
        <taxon>Streptophyta</taxon>
        <taxon>Embryophyta</taxon>
        <taxon>Tracheophyta</taxon>
        <taxon>Spermatophyta</taxon>
        <taxon>Magnoliopsida</taxon>
        <taxon>Liliopsida</taxon>
        <taxon>Poales</taxon>
        <taxon>Poaceae</taxon>
        <taxon>PACMAD clade</taxon>
        <taxon>Panicoideae</taxon>
        <taxon>Panicodae</taxon>
        <taxon>Paniceae</taxon>
        <taxon>Panicinae</taxon>
        <taxon>Panicum</taxon>
        <taxon>Panicum sect. Panicum</taxon>
    </lineage>
</organism>